<dbReference type="Proteomes" id="UP001501000">
    <property type="component" value="Unassembled WGS sequence"/>
</dbReference>
<evidence type="ECO:0000256" key="1">
    <source>
        <dbReference type="SAM" id="MobiDB-lite"/>
    </source>
</evidence>
<organism evidence="2 3">
    <name type="scientific">Streptomyces gulbargensis</name>
    <dbReference type="NCBI Taxonomy" id="364901"/>
    <lineage>
        <taxon>Bacteria</taxon>
        <taxon>Bacillati</taxon>
        <taxon>Actinomycetota</taxon>
        <taxon>Actinomycetes</taxon>
        <taxon>Kitasatosporales</taxon>
        <taxon>Streptomycetaceae</taxon>
        <taxon>Streptomyces</taxon>
    </lineage>
</organism>
<name>A0ABP7LPI7_9ACTN</name>
<evidence type="ECO:0000313" key="3">
    <source>
        <dbReference type="Proteomes" id="UP001501000"/>
    </source>
</evidence>
<proteinExistence type="predicted"/>
<comment type="caution">
    <text evidence="2">The sequence shown here is derived from an EMBL/GenBank/DDBJ whole genome shotgun (WGS) entry which is preliminary data.</text>
</comment>
<feature type="compositionally biased region" description="Basic residues" evidence="1">
    <location>
        <begin position="86"/>
        <end position="96"/>
    </location>
</feature>
<sequence length="96" mass="10710">MPQPDLTVRELISRLSDLDPDIPVRLAINPFHPMAHRFAAVLHGADQSGRPTVYLAEDREAVQYGYLPRPVAEALAWMPPVDPPRGPRRRLPAVSP</sequence>
<evidence type="ECO:0000313" key="2">
    <source>
        <dbReference type="EMBL" id="GAA3904427.1"/>
    </source>
</evidence>
<gene>
    <name evidence="2" type="ORF">GCM10022244_13280</name>
</gene>
<protein>
    <submittedName>
        <fullName evidence="2">Uncharacterized protein</fullName>
    </submittedName>
</protein>
<dbReference type="RefSeq" id="WP_345279434.1">
    <property type="nucleotide sequence ID" value="NZ_BAABAJ010000003.1"/>
</dbReference>
<dbReference type="EMBL" id="BAABAJ010000003">
    <property type="protein sequence ID" value="GAA3904427.1"/>
    <property type="molecule type" value="Genomic_DNA"/>
</dbReference>
<reference evidence="3" key="1">
    <citation type="journal article" date="2019" name="Int. J. Syst. Evol. Microbiol.">
        <title>The Global Catalogue of Microorganisms (GCM) 10K type strain sequencing project: providing services to taxonomists for standard genome sequencing and annotation.</title>
        <authorList>
            <consortium name="The Broad Institute Genomics Platform"/>
            <consortium name="The Broad Institute Genome Sequencing Center for Infectious Disease"/>
            <person name="Wu L."/>
            <person name="Ma J."/>
        </authorList>
    </citation>
    <scope>NUCLEOTIDE SEQUENCE [LARGE SCALE GENOMIC DNA]</scope>
    <source>
        <strain evidence="3">JCM 16956</strain>
    </source>
</reference>
<accession>A0ABP7LPI7</accession>
<feature type="region of interest" description="Disordered" evidence="1">
    <location>
        <begin position="77"/>
        <end position="96"/>
    </location>
</feature>
<keyword evidence="3" id="KW-1185">Reference proteome</keyword>